<dbReference type="InterPro" id="IPR011009">
    <property type="entry name" value="Kinase-like_dom_sf"/>
</dbReference>
<keyword evidence="5" id="KW-0479">Metal-binding</keyword>
<dbReference type="InterPro" id="IPR051272">
    <property type="entry name" value="RIO-type_Ser/Thr_kinase"/>
</dbReference>
<dbReference type="Pfam" id="PF01163">
    <property type="entry name" value="RIO1"/>
    <property type="match status" value="1"/>
</dbReference>
<evidence type="ECO:0000256" key="8">
    <source>
        <dbReference type="ARBA" id="ARBA00022840"/>
    </source>
</evidence>
<evidence type="ECO:0000256" key="4">
    <source>
        <dbReference type="ARBA" id="ARBA00022679"/>
    </source>
</evidence>
<accession>A0ABX9MUU6</accession>
<name>A0ABX9MUU6_9DEIN</name>
<evidence type="ECO:0000256" key="5">
    <source>
        <dbReference type="ARBA" id="ARBA00022723"/>
    </source>
</evidence>
<dbReference type="Gene3D" id="1.10.510.10">
    <property type="entry name" value="Transferase(Phosphotransferase) domain 1"/>
    <property type="match status" value="1"/>
</dbReference>
<keyword evidence="6" id="KW-0547">Nucleotide-binding</keyword>
<keyword evidence="7" id="KW-0418">Kinase</keyword>
<reference evidence="13 14" key="1">
    <citation type="submission" date="2018-08" db="EMBL/GenBank/DDBJ databases">
        <title>Meiothermus hypogaeus DSM 23238 genome sequencing project.</title>
        <authorList>
            <person name="Da Costa M.S."/>
            <person name="Albuquerque L."/>
            <person name="Raposo P."/>
            <person name="Froufe H.J.C."/>
            <person name="Barroso C.S."/>
            <person name="Egas C."/>
        </authorList>
    </citation>
    <scope>NUCLEOTIDE SEQUENCE [LARGE SCALE GENOMIC DNA]</scope>
    <source>
        <strain evidence="13 14">DSM 23238</strain>
    </source>
</reference>
<evidence type="ECO:0000256" key="10">
    <source>
        <dbReference type="ARBA" id="ARBA00047899"/>
    </source>
</evidence>
<dbReference type="InterPro" id="IPR000687">
    <property type="entry name" value="RIO_kinase"/>
</dbReference>
<comment type="catalytic activity">
    <reaction evidence="10">
        <text>L-threonyl-[protein] + ATP = O-phospho-L-threonyl-[protein] + ADP + H(+)</text>
        <dbReference type="Rhea" id="RHEA:46608"/>
        <dbReference type="Rhea" id="RHEA-COMP:11060"/>
        <dbReference type="Rhea" id="RHEA-COMP:11605"/>
        <dbReference type="ChEBI" id="CHEBI:15378"/>
        <dbReference type="ChEBI" id="CHEBI:30013"/>
        <dbReference type="ChEBI" id="CHEBI:30616"/>
        <dbReference type="ChEBI" id="CHEBI:61977"/>
        <dbReference type="ChEBI" id="CHEBI:456216"/>
        <dbReference type="EC" id="2.7.11.1"/>
    </reaction>
</comment>
<dbReference type="InterPro" id="IPR018934">
    <property type="entry name" value="RIO_dom"/>
</dbReference>
<evidence type="ECO:0000313" key="13">
    <source>
        <dbReference type="EMBL" id="RIH80667.1"/>
    </source>
</evidence>
<keyword evidence="14" id="KW-1185">Reference proteome</keyword>
<dbReference type="PANTHER" id="PTHR45723">
    <property type="entry name" value="SERINE/THREONINE-PROTEIN KINASE RIO1"/>
    <property type="match status" value="1"/>
</dbReference>
<evidence type="ECO:0000256" key="9">
    <source>
        <dbReference type="ARBA" id="ARBA00022842"/>
    </source>
</evidence>
<evidence type="ECO:0000256" key="7">
    <source>
        <dbReference type="ARBA" id="ARBA00022777"/>
    </source>
</evidence>
<keyword evidence="3" id="KW-0723">Serine/threonine-protein kinase</keyword>
<keyword evidence="8" id="KW-0067">ATP-binding</keyword>
<evidence type="ECO:0000256" key="1">
    <source>
        <dbReference type="ARBA" id="ARBA00009196"/>
    </source>
</evidence>
<evidence type="ECO:0000256" key="3">
    <source>
        <dbReference type="ARBA" id="ARBA00022527"/>
    </source>
</evidence>
<keyword evidence="9" id="KW-0460">Magnesium</keyword>
<organism evidence="13 14">
    <name type="scientific">Meiothermus hypogaeus</name>
    <dbReference type="NCBI Taxonomy" id="884155"/>
    <lineage>
        <taxon>Bacteria</taxon>
        <taxon>Thermotogati</taxon>
        <taxon>Deinococcota</taxon>
        <taxon>Deinococci</taxon>
        <taxon>Thermales</taxon>
        <taxon>Thermaceae</taxon>
        <taxon>Meiothermus</taxon>
    </lineage>
</organism>
<keyword evidence="4" id="KW-0808">Transferase</keyword>
<feature type="domain" description="RIO kinase" evidence="12">
    <location>
        <begin position="77"/>
        <end position="346"/>
    </location>
</feature>
<evidence type="ECO:0000313" key="14">
    <source>
        <dbReference type="Proteomes" id="UP000265443"/>
    </source>
</evidence>
<gene>
    <name evidence="13" type="ORF">Mhypo_00383</name>
</gene>
<protein>
    <recommendedName>
        <fullName evidence="2">non-specific serine/threonine protein kinase</fullName>
        <ecNumber evidence="2">2.7.11.1</ecNumber>
    </recommendedName>
</protein>
<sequence length="363" mass="40754">MGMIQNPTRSLFQPKPPLIGIAEVLMSVNNPNRPPATSWLEEELEASGYDWLSDEADGREYFADRAHRKARKPPRRQTVKKLLESGQAQGRTFGDPGLQELYEKEYFSELLWQLRSGKEATLYVVRASAKTTPLVGPHPPAPFPQEGEGAVEDFPLLAAKLYVDSRVRSFKNDALYRQGRYISDKQVEKAIDQRSQFGVRAQNILWVEEEYRQLHALHQAGLAVPKPVAHAGNVILMEFIGDGEGPAPRLSEAGLSQAEAQDALEQAIQILGLMLAHGKVHGDYSAFNLLWWEGRAVVIDFPQMVEWDKNPRASEILQRDVHGLCRTFGHLGLHPKGSEVLRRVWQIARKNATPFTPVEATLL</sequence>
<dbReference type="EC" id="2.7.11.1" evidence="2"/>
<evidence type="ECO:0000259" key="12">
    <source>
        <dbReference type="SMART" id="SM00090"/>
    </source>
</evidence>
<evidence type="ECO:0000256" key="11">
    <source>
        <dbReference type="ARBA" id="ARBA00048679"/>
    </source>
</evidence>
<comment type="similarity">
    <text evidence="1">Belongs to the protein kinase superfamily. RIO-type Ser/Thr kinase family.</text>
</comment>
<dbReference type="SUPFAM" id="SSF56112">
    <property type="entry name" value="Protein kinase-like (PK-like)"/>
    <property type="match status" value="1"/>
</dbReference>
<comment type="catalytic activity">
    <reaction evidence="11">
        <text>L-seryl-[protein] + ATP = O-phospho-L-seryl-[protein] + ADP + H(+)</text>
        <dbReference type="Rhea" id="RHEA:17989"/>
        <dbReference type="Rhea" id="RHEA-COMP:9863"/>
        <dbReference type="Rhea" id="RHEA-COMP:11604"/>
        <dbReference type="ChEBI" id="CHEBI:15378"/>
        <dbReference type="ChEBI" id="CHEBI:29999"/>
        <dbReference type="ChEBI" id="CHEBI:30616"/>
        <dbReference type="ChEBI" id="CHEBI:83421"/>
        <dbReference type="ChEBI" id="CHEBI:456216"/>
        <dbReference type="EC" id="2.7.11.1"/>
    </reaction>
</comment>
<dbReference type="SMART" id="SM00090">
    <property type="entry name" value="RIO"/>
    <property type="match status" value="1"/>
</dbReference>
<dbReference type="Proteomes" id="UP000265443">
    <property type="component" value="Unassembled WGS sequence"/>
</dbReference>
<evidence type="ECO:0000256" key="6">
    <source>
        <dbReference type="ARBA" id="ARBA00022741"/>
    </source>
</evidence>
<dbReference type="Gene3D" id="3.30.200.20">
    <property type="entry name" value="Phosphorylase Kinase, domain 1"/>
    <property type="match status" value="1"/>
</dbReference>
<proteinExistence type="inferred from homology"/>
<dbReference type="EMBL" id="QWKY01000004">
    <property type="protein sequence ID" value="RIH80667.1"/>
    <property type="molecule type" value="Genomic_DNA"/>
</dbReference>
<comment type="caution">
    <text evidence="13">The sequence shown here is derived from an EMBL/GenBank/DDBJ whole genome shotgun (WGS) entry which is preliminary data.</text>
</comment>
<evidence type="ECO:0000256" key="2">
    <source>
        <dbReference type="ARBA" id="ARBA00012513"/>
    </source>
</evidence>